<dbReference type="GO" id="GO:0030288">
    <property type="term" value="C:outer membrane-bounded periplasmic space"/>
    <property type="evidence" value="ECO:0007669"/>
    <property type="project" value="UniProtKB-UniRule"/>
</dbReference>
<feature type="repeat" description="TPR" evidence="3">
    <location>
        <begin position="175"/>
        <end position="208"/>
    </location>
</feature>
<proteinExistence type="inferred from homology"/>
<dbReference type="EMBL" id="RAQO01000004">
    <property type="protein sequence ID" value="RKF19691.1"/>
    <property type="molecule type" value="Genomic_DNA"/>
</dbReference>
<dbReference type="Proteomes" id="UP000286482">
    <property type="component" value="Unassembled WGS sequence"/>
</dbReference>
<dbReference type="InterPro" id="IPR011990">
    <property type="entry name" value="TPR-like_helical_dom_sf"/>
</dbReference>
<protein>
    <recommendedName>
        <fullName evidence="2">Cell division coordinator CpoB</fullName>
    </recommendedName>
</protein>
<dbReference type="Gene3D" id="1.20.5.110">
    <property type="match status" value="1"/>
</dbReference>
<dbReference type="SUPFAM" id="SSF48452">
    <property type="entry name" value="TPR-like"/>
    <property type="match status" value="1"/>
</dbReference>
<reference evidence="5 6" key="1">
    <citation type="submission" date="2018-09" db="EMBL/GenBank/DDBJ databases">
        <authorList>
            <person name="Wang Z."/>
        </authorList>
    </citation>
    <scope>NUCLEOTIDE SEQUENCE [LARGE SCALE GENOMIC DNA]</scope>
    <source>
        <strain evidence="5 6">ALS 81</strain>
    </source>
</reference>
<keyword evidence="1 2" id="KW-0732">Signal</keyword>
<comment type="subcellular location">
    <subcellularLocation>
        <location evidence="2">Periplasm</location>
    </subcellularLocation>
</comment>
<dbReference type="SUPFAM" id="SSF48435">
    <property type="entry name" value="Bacterial muramidases"/>
    <property type="match status" value="1"/>
</dbReference>
<dbReference type="Gene3D" id="1.25.40.10">
    <property type="entry name" value="Tetratricopeptide repeat domain"/>
    <property type="match status" value="1"/>
</dbReference>
<dbReference type="InterPro" id="IPR034706">
    <property type="entry name" value="CpoB"/>
</dbReference>
<evidence type="ECO:0000313" key="6">
    <source>
        <dbReference type="Proteomes" id="UP000286482"/>
    </source>
</evidence>
<keyword evidence="2" id="KW-0175">Coiled coil</keyword>
<dbReference type="GO" id="GO:0004553">
    <property type="term" value="F:hydrolase activity, hydrolyzing O-glycosyl compounds"/>
    <property type="evidence" value="ECO:0007669"/>
    <property type="project" value="InterPro"/>
</dbReference>
<comment type="function">
    <text evidence="2">Mediates coordination of peptidoglycan synthesis and outer membrane constriction during cell division.</text>
</comment>
<keyword evidence="3" id="KW-0802">TPR repeat</keyword>
<dbReference type="RefSeq" id="WP_120353696.1">
    <property type="nucleotide sequence ID" value="NZ_RAQO01000004.1"/>
</dbReference>
<dbReference type="Pfam" id="PF13432">
    <property type="entry name" value="TPR_16"/>
    <property type="match status" value="1"/>
</dbReference>
<dbReference type="AlphaFoldDB" id="A0A420EG54"/>
<evidence type="ECO:0000259" key="4">
    <source>
        <dbReference type="Pfam" id="PF16331"/>
    </source>
</evidence>
<evidence type="ECO:0000313" key="5">
    <source>
        <dbReference type="EMBL" id="RKF19691.1"/>
    </source>
</evidence>
<dbReference type="GO" id="GO:0070206">
    <property type="term" value="P:protein trimerization"/>
    <property type="evidence" value="ECO:0007669"/>
    <property type="project" value="InterPro"/>
</dbReference>
<feature type="domain" description="YbgF trimerisation" evidence="4">
    <location>
        <begin position="53"/>
        <end position="127"/>
    </location>
</feature>
<dbReference type="Pfam" id="PF13174">
    <property type="entry name" value="TPR_6"/>
    <property type="match status" value="1"/>
</dbReference>
<dbReference type="OrthoDB" id="9768142at2"/>
<dbReference type="InterPro" id="IPR008939">
    <property type="entry name" value="Lytic_TGlycosylase_superhlx_U"/>
</dbReference>
<dbReference type="InterPro" id="IPR019734">
    <property type="entry name" value="TPR_rpt"/>
</dbReference>
<keyword evidence="2" id="KW-0131">Cell cycle</keyword>
<dbReference type="NCBIfam" id="TIGR02795">
    <property type="entry name" value="tol_pal_ybgF"/>
    <property type="match status" value="1"/>
</dbReference>
<evidence type="ECO:0000256" key="1">
    <source>
        <dbReference type="ARBA" id="ARBA00022729"/>
    </source>
</evidence>
<comment type="similarity">
    <text evidence="2">Belongs to the CpoB family.</text>
</comment>
<dbReference type="HAMAP" id="MF_02066">
    <property type="entry name" value="CpoB"/>
    <property type="match status" value="1"/>
</dbReference>
<dbReference type="GO" id="GO:0043093">
    <property type="term" value="P:FtsZ-dependent cytokinesis"/>
    <property type="evidence" value="ECO:0007669"/>
    <property type="project" value="UniProtKB-UniRule"/>
</dbReference>
<name>A0A420EG54_9ALTE</name>
<evidence type="ECO:0000256" key="2">
    <source>
        <dbReference type="HAMAP-Rule" id="MF_02066"/>
    </source>
</evidence>
<feature type="chain" id="PRO_5019600913" description="Cell division coordinator CpoB" evidence="2">
    <location>
        <begin position="32"/>
        <end position="258"/>
    </location>
</feature>
<keyword evidence="2" id="KW-0132">Cell division</keyword>
<comment type="caution">
    <text evidence="5">The sequence shown here is derived from an EMBL/GenBank/DDBJ whole genome shotgun (WGS) entry which is preliminary data.</text>
</comment>
<dbReference type="InterPro" id="IPR032519">
    <property type="entry name" value="YbgF_tri"/>
</dbReference>
<dbReference type="PROSITE" id="PS50005">
    <property type="entry name" value="TPR"/>
    <property type="match status" value="1"/>
</dbReference>
<sequence length="258" mass="28481" precursor="true">MTYFNVKADSFKVSRLVCVGLFAAAIGNAMAAAPVTDANVSSTSTLRSNSNLSVEQRVERLERMLEARNQVLIELQAQVDDLTNTVYDVVGKNELQGNEIEQIVNRQRELYQEIDRRFSQLDSKPAAKPAVAQAAGEDQSYDAAVALVMKSKDYDAAIPAFESFLTSYPKSSYAPNAHYWLGQLHYTQGDREQAAKQFETVVSKYPGTAKVAESQLKLGIIAQHQGKNDVAKQLYQTVLKDSPNSSAAKLAKQRLDQL</sequence>
<keyword evidence="2" id="KW-0574">Periplasm</keyword>
<accession>A0A420EG54</accession>
<dbReference type="Pfam" id="PF16331">
    <property type="entry name" value="TolA_bind_tri"/>
    <property type="match status" value="1"/>
</dbReference>
<feature type="signal peptide" evidence="2">
    <location>
        <begin position="1"/>
        <end position="31"/>
    </location>
</feature>
<organism evidence="5 6">
    <name type="scientific">Alginatibacterium sediminis</name>
    <dbReference type="NCBI Taxonomy" id="2164068"/>
    <lineage>
        <taxon>Bacteria</taxon>
        <taxon>Pseudomonadati</taxon>
        <taxon>Pseudomonadota</taxon>
        <taxon>Gammaproteobacteria</taxon>
        <taxon>Alteromonadales</taxon>
        <taxon>Alteromonadaceae</taxon>
        <taxon>Alginatibacterium</taxon>
    </lineage>
</organism>
<feature type="coiled-coil region" evidence="2">
    <location>
        <begin position="58"/>
        <end position="85"/>
    </location>
</feature>
<gene>
    <name evidence="5" type="primary">ybgF</name>
    <name evidence="2" type="synonym">cpoB</name>
    <name evidence="5" type="ORF">DBZ36_04280</name>
</gene>
<keyword evidence="6" id="KW-1185">Reference proteome</keyword>
<dbReference type="InterPro" id="IPR014162">
    <property type="entry name" value="CpoB_C"/>
</dbReference>
<evidence type="ECO:0000256" key="3">
    <source>
        <dbReference type="PROSITE-ProRule" id="PRU00339"/>
    </source>
</evidence>